<dbReference type="Proteomes" id="UP000008805">
    <property type="component" value="Chromosome"/>
</dbReference>
<proteinExistence type="predicted"/>
<reference evidence="2 3" key="1">
    <citation type="submission" date="2010-03" db="EMBL/GenBank/DDBJ databases">
        <title>The genome sequence of Gordonibacter pamelaeae 7-10-1-bT.</title>
        <authorList>
            <consortium name="metaHIT consortium -- http://www.metahit.eu/"/>
            <person name="Pajon A."/>
            <person name="Turner K."/>
            <person name="Parkhill J."/>
            <person name="Timmis K."/>
            <person name="Oxley A."/>
            <person name="Wurdemann D."/>
        </authorList>
    </citation>
    <scope>NUCLEOTIDE SEQUENCE [LARGE SCALE GENOMIC DNA]</scope>
    <source>
        <strain evidence="3">7-10-1-b</strain>
    </source>
</reference>
<dbReference type="KEGG" id="gpa:GPA_19070"/>
<gene>
    <name evidence="2" type="ORF">GPA_19070</name>
</gene>
<keyword evidence="1" id="KW-0472">Membrane</keyword>
<dbReference type="HOGENOM" id="CLU_2205915_0_0_11"/>
<keyword evidence="1" id="KW-0812">Transmembrane</keyword>
<feature type="transmembrane region" description="Helical" evidence="1">
    <location>
        <begin position="52"/>
        <end position="75"/>
    </location>
</feature>
<dbReference type="AlphaFoldDB" id="D6E9B2"/>
<dbReference type="EMBL" id="FP929047">
    <property type="protein sequence ID" value="CBL04309.1"/>
    <property type="molecule type" value="Genomic_DNA"/>
</dbReference>
<keyword evidence="1" id="KW-1133">Transmembrane helix</keyword>
<evidence type="ECO:0000313" key="3">
    <source>
        <dbReference type="Proteomes" id="UP000008805"/>
    </source>
</evidence>
<organism evidence="2 3">
    <name type="scientific">Gordonibacter pamelaeae 7-10-1-b</name>
    <dbReference type="NCBI Taxonomy" id="657308"/>
    <lineage>
        <taxon>Bacteria</taxon>
        <taxon>Bacillati</taxon>
        <taxon>Actinomycetota</taxon>
        <taxon>Coriobacteriia</taxon>
        <taxon>Eggerthellales</taxon>
        <taxon>Eggerthellaceae</taxon>
        <taxon>Gordonibacter</taxon>
    </lineage>
</organism>
<feature type="transmembrane region" description="Helical" evidence="1">
    <location>
        <begin position="21"/>
        <end position="40"/>
    </location>
</feature>
<accession>D6E9B2</accession>
<name>D6E9B2_9ACTN</name>
<evidence type="ECO:0000313" key="2">
    <source>
        <dbReference type="EMBL" id="CBL04309.1"/>
    </source>
</evidence>
<sequence length="109" mass="12316">MGMERMTRRGQAPVKKELVEASMSAFVFWMGTIAIGYMLVANSGWSLPLFPHMLLLLLVFAVGSVFSTASFFLTAARYLHTRGRRDPGNLDDYPSLRTHIAQVHEQENR</sequence>
<reference evidence="2 3" key="2">
    <citation type="submission" date="2010-03" db="EMBL/GenBank/DDBJ databases">
        <authorList>
            <person name="Pajon A."/>
        </authorList>
    </citation>
    <scope>NUCLEOTIDE SEQUENCE [LARGE SCALE GENOMIC DNA]</scope>
    <source>
        <strain evidence="3">7-10-1-b</strain>
    </source>
</reference>
<keyword evidence="3" id="KW-1185">Reference proteome</keyword>
<protein>
    <submittedName>
        <fullName evidence="2">Uncharacterized protein</fullName>
    </submittedName>
</protein>
<evidence type="ECO:0000256" key="1">
    <source>
        <dbReference type="SAM" id="Phobius"/>
    </source>
</evidence>